<dbReference type="RefSeq" id="WP_182669637.1">
    <property type="nucleotide sequence ID" value="NZ_JACHTE010000006.1"/>
</dbReference>
<feature type="signal peptide" evidence="1">
    <location>
        <begin position="1"/>
        <end position="22"/>
    </location>
</feature>
<reference evidence="2 3" key="1">
    <citation type="submission" date="2020-07" db="EMBL/GenBank/DDBJ databases">
        <authorList>
            <person name="Xu S."/>
            <person name="Li A."/>
        </authorList>
    </citation>
    <scope>NUCLEOTIDE SEQUENCE [LARGE SCALE GENOMIC DNA]</scope>
    <source>
        <strain evidence="2 3">SG-8</strain>
    </source>
</reference>
<accession>A0A7W3U4L9</accession>
<gene>
    <name evidence="2" type="ORF">H4F99_10245</name>
</gene>
<keyword evidence="1" id="KW-0732">Signal</keyword>
<feature type="chain" id="PRO_5031313760" evidence="1">
    <location>
        <begin position="23"/>
        <end position="154"/>
    </location>
</feature>
<proteinExistence type="predicted"/>
<dbReference type="Proteomes" id="UP000552587">
    <property type="component" value="Unassembled WGS sequence"/>
</dbReference>
<organism evidence="2 3">
    <name type="scientific">Marilutibacter penaei</name>
    <dbReference type="NCBI Taxonomy" id="2759900"/>
    <lineage>
        <taxon>Bacteria</taxon>
        <taxon>Pseudomonadati</taxon>
        <taxon>Pseudomonadota</taxon>
        <taxon>Gammaproteobacteria</taxon>
        <taxon>Lysobacterales</taxon>
        <taxon>Lysobacteraceae</taxon>
        <taxon>Marilutibacter</taxon>
    </lineage>
</organism>
<evidence type="ECO:0000256" key="1">
    <source>
        <dbReference type="SAM" id="SignalP"/>
    </source>
</evidence>
<comment type="caution">
    <text evidence="2">The sequence shown here is derived from an EMBL/GenBank/DDBJ whole genome shotgun (WGS) entry which is preliminary data.</text>
</comment>
<protein>
    <submittedName>
        <fullName evidence="2">Uncharacterized protein</fullName>
    </submittedName>
</protein>
<keyword evidence="3" id="KW-1185">Reference proteome</keyword>
<evidence type="ECO:0000313" key="3">
    <source>
        <dbReference type="Proteomes" id="UP000552587"/>
    </source>
</evidence>
<evidence type="ECO:0000313" key="2">
    <source>
        <dbReference type="EMBL" id="MBB1088871.1"/>
    </source>
</evidence>
<dbReference type="EMBL" id="JACHTE010000006">
    <property type="protein sequence ID" value="MBB1088871.1"/>
    <property type="molecule type" value="Genomic_DNA"/>
</dbReference>
<dbReference type="AlphaFoldDB" id="A0A7W3U4L9"/>
<name>A0A7W3U4L9_9GAMM</name>
<sequence>MCRKLVTFVVAASLAMASSAWAGETESLNLDEVRSQQADIRAGVNAATGIYEDMSEANRRQLLERQDRVLRAIDGKTRGAELTEDAQIAVFNDLEWIEAAINRAEDERMVCERRKQLGSNRKERVCMTVAQQREMRERARAEMMRGDRNMRVGN</sequence>